<dbReference type="OrthoDB" id="2501705at2759"/>
<evidence type="ECO:0000313" key="2">
    <source>
        <dbReference type="Proteomes" id="UP000765509"/>
    </source>
</evidence>
<protein>
    <submittedName>
        <fullName evidence="1">Uncharacterized protein</fullName>
    </submittedName>
</protein>
<dbReference type="Proteomes" id="UP000765509">
    <property type="component" value="Unassembled WGS sequence"/>
</dbReference>
<name>A0A9Q3C409_9BASI</name>
<proteinExistence type="predicted"/>
<sequence>TEYHHHFWNKDHNNYGVMAALMERYFTYLKREWKSIQKDAEYLVKKKENQKLTKISQRHHREWCDTAKFPILASQFNDPQVCSDTEEVLENGRQVYRKVGLRWRSQLFNELVLKMDRDIEFCNRIKKKGKKTIDRLPELRLTDDGDIPEGLSFQVFDQDWLKSCSNMQTSALKILDMPVIRPNGDALQ</sequence>
<accession>A0A9Q3C409</accession>
<dbReference type="EMBL" id="AVOT02004410">
    <property type="protein sequence ID" value="MBW0476285.1"/>
    <property type="molecule type" value="Genomic_DNA"/>
</dbReference>
<feature type="non-terminal residue" evidence="1">
    <location>
        <position position="1"/>
    </location>
</feature>
<evidence type="ECO:0000313" key="1">
    <source>
        <dbReference type="EMBL" id="MBW0476285.1"/>
    </source>
</evidence>
<dbReference type="AlphaFoldDB" id="A0A9Q3C409"/>
<keyword evidence="2" id="KW-1185">Reference proteome</keyword>
<comment type="caution">
    <text evidence="1">The sequence shown here is derived from an EMBL/GenBank/DDBJ whole genome shotgun (WGS) entry which is preliminary data.</text>
</comment>
<gene>
    <name evidence="1" type="ORF">O181_016000</name>
</gene>
<organism evidence="1 2">
    <name type="scientific">Austropuccinia psidii MF-1</name>
    <dbReference type="NCBI Taxonomy" id="1389203"/>
    <lineage>
        <taxon>Eukaryota</taxon>
        <taxon>Fungi</taxon>
        <taxon>Dikarya</taxon>
        <taxon>Basidiomycota</taxon>
        <taxon>Pucciniomycotina</taxon>
        <taxon>Pucciniomycetes</taxon>
        <taxon>Pucciniales</taxon>
        <taxon>Sphaerophragmiaceae</taxon>
        <taxon>Austropuccinia</taxon>
    </lineage>
</organism>
<reference evidence="1" key="1">
    <citation type="submission" date="2021-03" db="EMBL/GenBank/DDBJ databases">
        <title>Draft genome sequence of rust myrtle Austropuccinia psidii MF-1, a brazilian biotype.</title>
        <authorList>
            <person name="Quecine M.C."/>
            <person name="Pachon D.M.R."/>
            <person name="Bonatelli M.L."/>
            <person name="Correr F.H."/>
            <person name="Franceschini L.M."/>
            <person name="Leite T.F."/>
            <person name="Margarido G.R.A."/>
            <person name="Almeida C.A."/>
            <person name="Ferrarezi J.A."/>
            <person name="Labate C.A."/>
        </authorList>
    </citation>
    <scope>NUCLEOTIDE SEQUENCE</scope>
    <source>
        <strain evidence="1">MF-1</strain>
    </source>
</reference>